<organism evidence="1 2">
    <name type="scientific">Streptomyces albus (strain ATCC 21838 / DSM 41398 / FERM P-419 / JCM 4703 / NBRC 107858)</name>
    <dbReference type="NCBI Taxonomy" id="1081613"/>
    <lineage>
        <taxon>Bacteria</taxon>
        <taxon>Bacillati</taxon>
        <taxon>Actinomycetota</taxon>
        <taxon>Actinomycetes</taxon>
        <taxon>Kitasatosporales</taxon>
        <taxon>Streptomycetaceae</taxon>
        <taxon>Streptomyces</taxon>
    </lineage>
</organism>
<dbReference type="AlphaFoldDB" id="A0A0B5EMJ7"/>
<reference evidence="1 2" key="1">
    <citation type="submission" date="2015-01" db="EMBL/GenBank/DDBJ databases">
        <title>Enhanced salinomycin production by adjusting the supply of polyketide extender units in Streptomyce albus DSM 41398.</title>
        <authorList>
            <person name="Lu C."/>
        </authorList>
    </citation>
    <scope>NUCLEOTIDE SEQUENCE [LARGE SCALE GENOMIC DNA]</scope>
    <source>
        <strain evidence="2">ATCC 21838 / DSM 41398 / FERM P-419 / JCM 4703 / NBRC 107858</strain>
    </source>
</reference>
<evidence type="ECO:0000313" key="1">
    <source>
        <dbReference type="EMBL" id="AJE80590.1"/>
    </source>
</evidence>
<name>A0A0B5EMJ7_STRA4</name>
<keyword evidence="2" id="KW-1185">Reference proteome</keyword>
<protein>
    <submittedName>
        <fullName evidence="1">Uncharacterized protein</fullName>
    </submittedName>
</protein>
<dbReference type="Proteomes" id="UP000031523">
    <property type="component" value="Chromosome"/>
</dbReference>
<sequence>MPTAAEPASAPIYESLVEERGDVPAEARETAEEVWREVELAVDFRSAAV</sequence>
<evidence type="ECO:0000313" key="2">
    <source>
        <dbReference type="Proteomes" id="UP000031523"/>
    </source>
</evidence>
<accession>A0A0B5EMJ7</accession>
<dbReference type="KEGG" id="sals:SLNWT_0214"/>
<gene>
    <name evidence="1" type="ORF">SLNWT_0214</name>
</gene>
<dbReference type="EMBL" id="CP010519">
    <property type="protein sequence ID" value="AJE80590.1"/>
    <property type="molecule type" value="Genomic_DNA"/>
</dbReference>
<proteinExistence type="predicted"/>